<gene>
    <name evidence="2" type="ORF">EJO50_02695</name>
</gene>
<dbReference type="Pfam" id="PF13148">
    <property type="entry name" value="DUF3987"/>
    <property type="match status" value="1"/>
</dbReference>
<evidence type="ECO:0000313" key="3">
    <source>
        <dbReference type="Proteomes" id="UP000282438"/>
    </source>
</evidence>
<dbReference type="AlphaFoldDB" id="A0A3S8ZPT4"/>
<reference evidence="2 3" key="1">
    <citation type="submission" date="2018-12" db="EMBL/GenBank/DDBJ databases">
        <title>Complete genome sequence of Iodobacter sp. H11R3.</title>
        <authorList>
            <person name="Bae J.-W."/>
        </authorList>
    </citation>
    <scope>NUCLEOTIDE SEQUENCE [LARGE SCALE GENOMIC DNA]</scope>
    <source>
        <strain evidence="2 3">H11R3</strain>
    </source>
</reference>
<feature type="coiled-coil region" evidence="1">
    <location>
        <begin position="127"/>
        <end position="177"/>
    </location>
</feature>
<organism evidence="2 3">
    <name type="scientific">Iodobacter ciconiae</name>
    <dbReference type="NCBI Taxonomy" id="2496266"/>
    <lineage>
        <taxon>Bacteria</taxon>
        <taxon>Pseudomonadati</taxon>
        <taxon>Pseudomonadota</taxon>
        <taxon>Betaproteobacteria</taxon>
        <taxon>Neisseriales</taxon>
        <taxon>Chitinibacteraceae</taxon>
        <taxon>Iodobacter</taxon>
    </lineage>
</organism>
<dbReference type="KEGG" id="iod:EJO50_02695"/>
<keyword evidence="1" id="KW-0175">Coiled coil</keyword>
<name>A0A3S8ZPT4_9NEIS</name>
<dbReference type="InterPro" id="IPR025048">
    <property type="entry name" value="DUF3987"/>
</dbReference>
<proteinExistence type="predicted"/>
<protein>
    <submittedName>
        <fullName evidence="2">DUF3987 domain-containing protein</fullName>
    </submittedName>
</protein>
<dbReference type="EMBL" id="CP034433">
    <property type="protein sequence ID" value="AZN35490.1"/>
    <property type="molecule type" value="Genomic_DNA"/>
</dbReference>
<dbReference type="Proteomes" id="UP000282438">
    <property type="component" value="Chromosome"/>
</dbReference>
<keyword evidence="3" id="KW-1185">Reference proteome</keyword>
<sequence>MIESTMKNRFYTEEDARRAREKQEKKRQEYADKNTLCEYPVEYWPDFGRKLLNEVAFNLGVPTSAVAQGILTSIAAALQGNLRVTGYGENDINVVIAMLNAQMTGTGKTRVLLKCLEPIKKFENMLKDNAEKEKNELYIEKELWKCKKKIISKEMDRKNDEATKKELLSEMKFLLENKPKEGADIQIIYHSCNLAALIGGMIKYGRSAIVANDEAFNVLKYKILPSCDLANTMIDGGDYCSIGVTKGREVLKSFRLNFNLSIQNSLLASLIRTNGKVMRESGFSSRLLFSYSNVSGCNKKNIGKKLSQKYFEEFEFRIMRIAEKFHLDRVIQIGITADAMRVLSQLNTKCHDSTRYGGEYEKCTDFINRVPQHTIKVAALMMMLENPDAEEINSSVMESAVEVISYHADAYSLIFESEINYNKVGIELESRDLLEVIKNKQDFFGLRKVWLMQNGPKALRPKNRLDLALEYLENSGLVEIREYKNITHVRAILI</sequence>
<accession>A0A3S8ZPT4</accession>
<evidence type="ECO:0000256" key="1">
    <source>
        <dbReference type="SAM" id="Coils"/>
    </source>
</evidence>
<dbReference type="RefSeq" id="WP_125971458.1">
    <property type="nucleotide sequence ID" value="NZ_CP034433.1"/>
</dbReference>
<evidence type="ECO:0000313" key="2">
    <source>
        <dbReference type="EMBL" id="AZN35490.1"/>
    </source>
</evidence>